<feature type="transmembrane region" description="Helical" evidence="1">
    <location>
        <begin position="50"/>
        <end position="73"/>
    </location>
</feature>
<evidence type="ECO:0000313" key="3">
    <source>
        <dbReference type="Proteomes" id="UP001327093"/>
    </source>
</evidence>
<dbReference type="Proteomes" id="UP001327093">
    <property type="component" value="Unassembled WGS sequence"/>
</dbReference>
<proteinExistence type="predicted"/>
<keyword evidence="1" id="KW-1133">Transmembrane helix</keyword>
<accession>A0ABU6ABI1</accession>
<keyword evidence="1" id="KW-0472">Membrane</keyword>
<keyword evidence="1" id="KW-0812">Transmembrane</keyword>
<protein>
    <submittedName>
        <fullName evidence="2">Uncharacterized protein</fullName>
    </submittedName>
</protein>
<dbReference type="RefSeq" id="WP_324266345.1">
    <property type="nucleotide sequence ID" value="NZ_JAWLNX010000009.1"/>
</dbReference>
<organism evidence="2 3">
    <name type="scientific">Saccharopolyspora mangrovi</name>
    <dbReference type="NCBI Taxonomy" id="3082379"/>
    <lineage>
        <taxon>Bacteria</taxon>
        <taxon>Bacillati</taxon>
        <taxon>Actinomycetota</taxon>
        <taxon>Actinomycetes</taxon>
        <taxon>Pseudonocardiales</taxon>
        <taxon>Pseudonocardiaceae</taxon>
        <taxon>Saccharopolyspora</taxon>
    </lineage>
</organism>
<sequence length="244" mass="25400">MDHPSDRPTIDDTVTVAELIRRGPHTREQGLLATELGSDADSTPTRSPKAGLIVLTALGVLLLISAAGAGALIMTKPAQLPRPAHSSAAISGALALRPDLVLQAKWPFEGNGGFESATEGGGTVAAAEPGNAYLANPAAGSQSTTLRVVEDFYRLAQDAPARLDELLAPELGQAEELHRAWESVDAVRVVSLRAQPDSSVSALVEAVYPGGDRVLLDQNLHVSPGPLPRIVGAELRSARQLPPG</sequence>
<evidence type="ECO:0000313" key="2">
    <source>
        <dbReference type="EMBL" id="MEB3368854.1"/>
    </source>
</evidence>
<comment type="caution">
    <text evidence="2">The sequence shown here is derived from an EMBL/GenBank/DDBJ whole genome shotgun (WGS) entry which is preliminary data.</text>
</comment>
<reference evidence="2 3" key="1">
    <citation type="submission" date="2023-10" db="EMBL/GenBank/DDBJ databases">
        <title>Saccharopolyspora sp. nov., isolated from mangrove soil.</title>
        <authorList>
            <person name="Lu Y."/>
            <person name="Liu W."/>
        </authorList>
    </citation>
    <scope>NUCLEOTIDE SEQUENCE [LARGE SCALE GENOMIC DNA]</scope>
    <source>
        <strain evidence="2 3">S2-29</strain>
    </source>
</reference>
<dbReference type="EMBL" id="JAWLNX010000009">
    <property type="protein sequence ID" value="MEB3368854.1"/>
    <property type="molecule type" value="Genomic_DNA"/>
</dbReference>
<evidence type="ECO:0000256" key="1">
    <source>
        <dbReference type="SAM" id="Phobius"/>
    </source>
</evidence>
<name>A0ABU6ABI1_9PSEU</name>
<keyword evidence="3" id="KW-1185">Reference proteome</keyword>
<gene>
    <name evidence="2" type="ORF">R4I43_15715</name>
</gene>